<evidence type="ECO:0000313" key="2">
    <source>
        <dbReference type="Proteomes" id="UP000019443"/>
    </source>
</evidence>
<dbReference type="KEGG" id="rhl:LPU83_2627"/>
<dbReference type="AlphaFoldDB" id="W6RD91"/>
<proteinExistence type="predicted"/>
<gene>
    <name evidence="1" type="ORF">LPU83_2627</name>
</gene>
<accession>W6RD91</accession>
<dbReference type="HOGENOM" id="CLU_3332108_0_0_5"/>
<evidence type="ECO:0000313" key="1">
    <source>
        <dbReference type="EMBL" id="CDM58280.1"/>
    </source>
</evidence>
<protein>
    <submittedName>
        <fullName evidence="1">Uncharacterized protein</fullName>
    </submittedName>
</protein>
<dbReference type="Proteomes" id="UP000019443">
    <property type="component" value="Chromosome"/>
</dbReference>
<dbReference type="EMBL" id="HG916852">
    <property type="protein sequence ID" value="CDM58280.1"/>
    <property type="molecule type" value="Genomic_DNA"/>
</dbReference>
<name>W6RD91_9HYPH</name>
<sequence length="38" mass="4330">MAPGAFISAADIEAHDFSWAAEQNERRKQRQARRNQTA</sequence>
<reference evidence="1" key="1">
    <citation type="submission" date="2013-11" db="EMBL/GenBank/DDBJ databases">
        <title>Draft genome sequence of the broad-host-range Rhizobium sp. LPU83 strain, a member of the low-genetic diversity Oregon-like Rhizobium sp. group.</title>
        <authorList>
            <person name="Wibberg D."/>
            <person name="Puehler A."/>
            <person name="Schlueter A."/>
        </authorList>
    </citation>
    <scope>NUCLEOTIDE SEQUENCE [LARGE SCALE GENOMIC DNA]</scope>
    <source>
        <strain evidence="1">LPU83</strain>
    </source>
</reference>
<keyword evidence="2" id="KW-1185">Reference proteome</keyword>
<organism evidence="1 2">
    <name type="scientific">Rhizobium favelukesii</name>
    <dbReference type="NCBI Taxonomy" id="348824"/>
    <lineage>
        <taxon>Bacteria</taxon>
        <taxon>Pseudomonadati</taxon>
        <taxon>Pseudomonadota</taxon>
        <taxon>Alphaproteobacteria</taxon>
        <taxon>Hyphomicrobiales</taxon>
        <taxon>Rhizobiaceae</taxon>
        <taxon>Rhizobium/Agrobacterium group</taxon>
        <taxon>Rhizobium</taxon>
    </lineage>
</organism>